<dbReference type="PANTHER" id="PTHR11439">
    <property type="entry name" value="GAG-POL-RELATED RETROTRANSPOSON"/>
    <property type="match status" value="1"/>
</dbReference>
<dbReference type="EMBL" id="BKCJ010000088">
    <property type="protein sequence ID" value="GEU29650.1"/>
    <property type="molecule type" value="Genomic_DNA"/>
</dbReference>
<feature type="compositionally biased region" description="Polar residues" evidence="1">
    <location>
        <begin position="603"/>
        <end position="613"/>
    </location>
</feature>
<proteinExistence type="predicted"/>
<name>A0A699GJ92_TANCI</name>
<dbReference type="PANTHER" id="PTHR11439:SF483">
    <property type="entry name" value="PEPTIDE SYNTHASE GLIP-LIKE, PUTATIVE (AFU_ORTHOLOGUE AFUA_3G12920)-RELATED"/>
    <property type="match status" value="1"/>
</dbReference>
<feature type="domain" description="Retroviral polymerase SH3-like" evidence="2">
    <location>
        <begin position="3"/>
        <end position="50"/>
    </location>
</feature>
<organism evidence="3">
    <name type="scientific">Tanacetum cinerariifolium</name>
    <name type="common">Dalmatian daisy</name>
    <name type="synonym">Chrysanthemum cinerariifolium</name>
    <dbReference type="NCBI Taxonomy" id="118510"/>
    <lineage>
        <taxon>Eukaryota</taxon>
        <taxon>Viridiplantae</taxon>
        <taxon>Streptophyta</taxon>
        <taxon>Embryophyta</taxon>
        <taxon>Tracheophyta</taxon>
        <taxon>Spermatophyta</taxon>
        <taxon>Magnoliopsida</taxon>
        <taxon>eudicotyledons</taxon>
        <taxon>Gunneridae</taxon>
        <taxon>Pentapetalae</taxon>
        <taxon>asterids</taxon>
        <taxon>campanulids</taxon>
        <taxon>Asterales</taxon>
        <taxon>Asteraceae</taxon>
        <taxon>Asteroideae</taxon>
        <taxon>Anthemideae</taxon>
        <taxon>Anthemidinae</taxon>
        <taxon>Tanacetum</taxon>
    </lineage>
</organism>
<protein>
    <submittedName>
        <fullName evidence="3">Retrovirus-related Pol polyprotein from transposon TNT 1-94</fullName>
    </submittedName>
</protein>
<sequence length="784" mass="88594">MRDHLGKFDEKADDGFFLGYSSVAKAFRVFNIRIQEIEETFHVTFSKDDEAILQTSTEGDAINFNEVNSFPDDEFYEPTISDTLSLNEVVHSDSADVSELADLQEDDRDETLIVVQPLPQINSLVFRNKMDKEGVVTKNKARLVAKGYKQEKGFQIKQYSKGISICQEKYIKDLLKKYDLPDCALVKCPMLLRNNLGSDESGVFVNEIQFRGMIGSLMYLIASRPDIQFFTCLCARYQANPKESHLVAVKRIFRYFKAKTEYVAAAGCCAQVLWIKSQLADYDVLYDKLLSLKPYKITAVTLRTPLKNETPLTTHMCNVTEISPQPLQSLIPPSGEVNVDDSANKSLFGNSVPPVTQSKETTARKPILNTIVEENVEEKEKAEDHSLDILTVEHLLDKVDKQNSTVQHTQESLFDIESEILFVKSFQASQITKDVEPLRPLSLIQVMMSLTQNTHHGKRLLFAEFQSLSGHLDHVYLINHSLKAQLLGLLSDTLKNSLPKLLKESLTPLIRFVFESVTEEQDQLNKWVVKHMNRQFNIAHKAESLWRTLEAVVIVDDHAEGDKSKEGQMDENTNLTTTQDEHSNVEENAAIPYTSQGEHKSDNANISSANKETTLVIHQTANMKTTEDDTDYDELDKEPLSKKFKIMTLIPNFPTPTLLFSPAPLKEPSPPRDPVKGKCVDIEEPVNVLVPFMDEGGSNPKIPSLKPFMNIEGVSTQEEFIKQLAKIKSLKSKFQWVLNQAKNLGVPPPHALATFGMTAEDKKRKRNEILKEVFVKERINVDGT</sequence>
<evidence type="ECO:0000313" key="3">
    <source>
        <dbReference type="EMBL" id="GEU29650.1"/>
    </source>
</evidence>
<comment type="caution">
    <text evidence="3">The sequence shown here is derived from an EMBL/GenBank/DDBJ whole genome shotgun (WGS) entry which is preliminary data.</text>
</comment>
<gene>
    <name evidence="3" type="ORF">Tci_001628</name>
</gene>
<evidence type="ECO:0000259" key="2">
    <source>
        <dbReference type="Pfam" id="PF25597"/>
    </source>
</evidence>
<accession>A0A699GJ92</accession>
<feature type="region of interest" description="Disordered" evidence="1">
    <location>
        <begin position="593"/>
        <end position="613"/>
    </location>
</feature>
<dbReference type="AlphaFoldDB" id="A0A699GJ92"/>
<dbReference type="Pfam" id="PF25597">
    <property type="entry name" value="SH3_retrovirus"/>
    <property type="match status" value="1"/>
</dbReference>
<reference evidence="3" key="1">
    <citation type="journal article" date="2019" name="Sci. Rep.">
        <title>Draft genome of Tanacetum cinerariifolium, the natural source of mosquito coil.</title>
        <authorList>
            <person name="Yamashiro T."/>
            <person name="Shiraishi A."/>
            <person name="Satake H."/>
            <person name="Nakayama K."/>
        </authorList>
    </citation>
    <scope>NUCLEOTIDE SEQUENCE</scope>
</reference>
<dbReference type="InterPro" id="IPR057670">
    <property type="entry name" value="SH3_retrovirus"/>
</dbReference>
<evidence type="ECO:0000256" key="1">
    <source>
        <dbReference type="SAM" id="MobiDB-lite"/>
    </source>
</evidence>